<protein>
    <submittedName>
        <fullName evidence="2">Putative secreted protein</fullName>
    </submittedName>
</protein>
<feature type="chain" id="PRO_5014986346" evidence="1">
    <location>
        <begin position="24"/>
        <end position="72"/>
    </location>
</feature>
<dbReference type="EMBL" id="GGFL01013699">
    <property type="protein sequence ID" value="MBW77877.1"/>
    <property type="molecule type" value="Transcribed_RNA"/>
</dbReference>
<reference evidence="2" key="1">
    <citation type="submission" date="2018-01" db="EMBL/GenBank/DDBJ databases">
        <title>An insight into the sialome of Amazonian anophelines.</title>
        <authorList>
            <person name="Ribeiro J.M."/>
            <person name="Scarpassa V."/>
            <person name="Calvo E."/>
        </authorList>
    </citation>
    <scope>NUCLEOTIDE SEQUENCE</scope>
</reference>
<dbReference type="AlphaFoldDB" id="A0A2M4DK10"/>
<keyword evidence="1" id="KW-0732">Signal</keyword>
<evidence type="ECO:0000313" key="2">
    <source>
        <dbReference type="EMBL" id="MBW77877.1"/>
    </source>
</evidence>
<proteinExistence type="predicted"/>
<evidence type="ECO:0000256" key="1">
    <source>
        <dbReference type="SAM" id="SignalP"/>
    </source>
</evidence>
<feature type="signal peptide" evidence="1">
    <location>
        <begin position="1"/>
        <end position="23"/>
    </location>
</feature>
<organism evidence="2">
    <name type="scientific">Anopheles darlingi</name>
    <name type="common">Mosquito</name>
    <dbReference type="NCBI Taxonomy" id="43151"/>
    <lineage>
        <taxon>Eukaryota</taxon>
        <taxon>Metazoa</taxon>
        <taxon>Ecdysozoa</taxon>
        <taxon>Arthropoda</taxon>
        <taxon>Hexapoda</taxon>
        <taxon>Insecta</taxon>
        <taxon>Pterygota</taxon>
        <taxon>Neoptera</taxon>
        <taxon>Endopterygota</taxon>
        <taxon>Diptera</taxon>
        <taxon>Nematocera</taxon>
        <taxon>Culicoidea</taxon>
        <taxon>Culicidae</taxon>
        <taxon>Anophelinae</taxon>
        <taxon>Anopheles</taxon>
    </lineage>
</organism>
<name>A0A2M4DK10_ANODA</name>
<accession>A0A2M4DK10</accession>
<sequence length="72" mass="7867">MGSNITGSTKDIMVVAVVVAALAVQPHSTPTISTINSIIRITPFHSLLQICQQRVVIVRWHQKSLGARTVLY</sequence>